<evidence type="ECO:0000313" key="5">
    <source>
        <dbReference type="Proteomes" id="UP000178603"/>
    </source>
</evidence>
<dbReference type="InterPro" id="IPR036779">
    <property type="entry name" value="LysM_dom_sf"/>
</dbReference>
<dbReference type="InterPro" id="IPR052196">
    <property type="entry name" value="Bact_Kbp"/>
</dbReference>
<dbReference type="CDD" id="cd00118">
    <property type="entry name" value="LysM"/>
    <property type="match status" value="2"/>
</dbReference>
<feature type="domain" description="LysM" evidence="3">
    <location>
        <begin position="61"/>
        <end position="108"/>
    </location>
</feature>
<dbReference type="PROSITE" id="PS51782">
    <property type="entry name" value="LYSM"/>
    <property type="match status" value="2"/>
</dbReference>
<evidence type="ECO:0000256" key="2">
    <source>
        <dbReference type="SAM" id="Phobius"/>
    </source>
</evidence>
<keyword evidence="2" id="KW-1133">Transmembrane helix</keyword>
<reference evidence="4 5" key="1">
    <citation type="journal article" date="2016" name="Nat. Commun.">
        <title>Thousands of microbial genomes shed light on interconnected biogeochemical processes in an aquifer system.</title>
        <authorList>
            <person name="Anantharaman K."/>
            <person name="Brown C.T."/>
            <person name="Hug L.A."/>
            <person name="Sharon I."/>
            <person name="Castelle C.J."/>
            <person name="Probst A.J."/>
            <person name="Thomas B.C."/>
            <person name="Singh A."/>
            <person name="Wilkins M.J."/>
            <person name="Karaoz U."/>
            <person name="Brodie E.L."/>
            <person name="Williams K.H."/>
            <person name="Hubbard S.S."/>
            <person name="Banfield J.F."/>
        </authorList>
    </citation>
    <scope>NUCLEOTIDE SEQUENCE [LARGE SCALE GENOMIC DNA]</scope>
</reference>
<dbReference type="SUPFAM" id="SSF54106">
    <property type="entry name" value="LysM domain"/>
    <property type="match status" value="2"/>
</dbReference>
<keyword evidence="2" id="KW-0472">Membrane</keyword>
<dbReference type="Proteomes" id="UP000178603">
    <property type="component" value="Unassembled WGS sequence"/>
</dbReference>
<dbReference type="Pfam" id="PF01476">
    <property type="entry name" value="LysM"/>
    <property type="match status" value="2"/>
</dbReference>
<evidence type="ECO:0000313" key="4">
    <source>
        <dbReference type="EMBL" id="OGM53884.1"/>
    </source>
</evidence>
<protein>
    <recommendedName>
        <fullName evidence="3">LysM domain-containing protein</fullName>
    </recommendedName>
</protein>
<dbReference type="SMART" id="SM00257">
    <property type="entry name" value="LysM"/>
    <property type="match status" value="2"/>
</dbReference>
<dbReference type="PANTHER" id="PTHR34700:SF4">
    <property type="entry name" value="PHAGE-LIKE ELEMENT PBSX PROTEIN XKDP"/>
    <property type="match status" value="1"/>
</dbReference>
<feature type="domain" description="LysM" evidence="3">
    <location>
        <begin position="158"/>
        <end position="205"/>
    </location>
</feature>
<dbReference type="EMBL" id="MGGW01000020">
    <property type="protein sequence ID" value="OGM53884.1"/>
    <property type="molecule type" value="Genomic_DNA"/>
</dbReference>
<accession>A0A1F8AQ51</accession>
<dbReference type="InterPro" id="IPR018392">
    <property type="entry name" value="LysM"/>
</dbReference>
<evidence type="ECO:0000256" key="1">
    <source>
        <dbReference type="SAM" id="MobiDB-lite"/>
    </source>
</evidence>
<comment type="caution">
    <text evidence="4">The sequence shown here is derived from an EMBL/GenBank/DDBJ whole genome shotgun (WGS) entry which is preliminary data.</text>
</comment>
<keyword evidence="2" id="KW-0812">Transmembrane</keyword>
<evidence type="ECO:0000259" key="3">
    <source>
        <dbReference type="PROSITE" id="PS51782"/>
    </source>
</evidence>
<dbReference type="AlphaFoldDB" id="A0A1F8AQ51"/>
<name>A0A1F8AQ51_9BACT</name>
<sequence>MNLKSLLKVIKENESKLSTLLGMAVILIFGVVAINYFRNMNQPEELTLPAQSDEQIEGLPATHVVGEGENLWKIAETYYKSGYNWVDIAEANEIPFPGNIETGQELSIPAVEAKKATVDQASPLATVETPQEAPTKVPTSTPDPVVVLNDSGAVSNAESYTVERGDSLWKIAQKVYGDPYKWVEIARENKLINPDLIHAGNVFVIPR</sequence>
<feature type="region of interest" description="Disordered" evidence="1">
    <location>
        <begin position="123"/>
        <end position="143"/>
    </location>
</feature>
<gene>
    <name evidence="4" type="ORF">A3E44_05735</name>
</gene>
<feature type="transmembrane region" description="Helical" evidence="2">
    <location>
        <begin position="20"/>
        <end position="37"/>
    </location>
</feature>
<proteinExistence type="predicted"/>
<dbReference type="PANTHER" id="PTHR34700">
    <property type="entry name" value="POTASSIUM BINDING PROTEIN KBP"/>
    <property type="match status" value="1"/>
</dbReference>
<organism evidence="4 5">
    <name type="scientific">Candidatus Woesebacteria bacterium RIFCSPHIGHO2_12_FULL_41_24</name>
    <dbReference type="NCBI Taxonomy" id="1802510"/>
    <lineage>
        <taxon>Bacteria</taxon>
        <taxon>Candidatus Woeseibacteriota</taxon>
    </lineage>
</organism>
<dbReference type="Gene3D" id="3.10.350.10">
    <property type="entry name" value="LysM domain"/>
    <property type="match status" value="2"/>
</dbReference>